<dbReference type="InterPro" id="IPR003691">
    <property type="entry name" value="FluC"/>
</dbReference>
<keyword evidence="5 10" id="KW-0472">Membrane</keyword>
<evidence type="ECO:0000256" key="3">
    <source>
        <dbReference type="ARBA" id="ARBA00022692"/>
    </source>
</evidence>
<reference evidence="11 12" key="1">
    <citation type="submission" date="2017-07" db="EMBL/GenBank/DDBJ databases">
        <title>Genomes of Fischerella (Mastigocladus) sp. strains.</title>
        <authorList>
            <person name="Miller S.R."/>
        </authorList>
    </citation>
    <scope>NUCLEOTIDE SEQUENCE [LARGE SCALE GENOMIC DNA]</scope>
    <source>
        <strain evidence="11 12">CCMEE 5318</strain>
    </source>
</reference>
<comment type="similarity">
    <text evidence="7 10">Belongs to the fluoride channel Fluc/FEX (TC 1.A.43) family.</text>
</comment>
<keyword evidence="3 10" id="KW-0812">Transmembrane</keyword>
<evidence type="ECO:0000256" key="1">
    <source>
        <dbReference type="ARBA" id="ARBA00004651"/>
    </source>
</evidence>
<dbReference type="Pfam" id="PF02537">
    <property type="entry name" value="CRCB"/>
    <property type="match status" value="1"/>
</dbReference>
<dbReference type="GO" id="GO:0034220">
    <property type="term" value="P:monoatomic ion transmembrane transport"/>
    <property type="evidence" value="ECO:0007669"/>
    <property type="project" value="UniProtKB-KW"/>
</dbReference>
<keyword evidence="6" id="KW-0813">Transport</keyword>
<proteinExistence type="inferred from homology"/>
<evidence type="ECO:0000256" key="4">
    <source>
        <dbReference type="ARBA" id="ARBA00022989"/>
    </source>
</evidence>
<dbReference type="GO" id="GO:0005886">
    <property type="term" value="C:plasma membrane"/>
    <property type="evidence" value="ECO:0007669"/>
    <property type="project" value="UniProtKB-SubCell"/>
</dbReference>
<keyword evidence="6" id="KW-0407">Ion channel</keyword>
<keyword evidence="4 10" id="KW-1133">Transmembrane helix</keyword>
<evidence type="ECO:0000256" key="5">
    <source>
        <dbReference type="ARBA" id="ARBA00023136"/>
    </source>
</evidence>
<keyword evidence="2" id="KW-1003">Cell membrane</keyword>
<evidence type="ECO:0000313" key="11">
    <source>
        <dbReference type="EMBL" id="PMB17666.1"/>
    </source>
</evidence>
<dbReference type="AlphaFoldDB" id="A0A2N6L6Y5"/>
<keyword evidence="6" id="KW-0406">Ion transport</keyword>
<organism evidence="11 12">
    <name type="scientific">Fischerella thermalis CCMEE 5318</name>
    <dbReference type="NCBI Taxonomy" id="2019666"/>
    <lineage>
        <taxon>Bacteria</taxon>
        <taxon>Bacillati</taxon>
        <taxon>Cyanobacteriota</taxon>
        <taxon>Cyanophyceae</taxon>
        <taxon>Nostocales</taxon>
        <taxon>Hapalosiphonaceae</taxon>
        <taxon>Fischerella</taxon>
    </lineage>
</organism>
<feature type="non-terminal residue" evidence="11">
    <location>
        <position position="1"/>
    </location>
</feature>
<comment type="caution">
    <text evidence="10">Lacks conserved residue(s) required for the propagation of feature annotation.</text>
</comment>
<sequence>ALHYTWSPEWRQAIAIGFLGSFTTYSTYEYESLRLLQEGAWVKAGLNLFGSLVLGLIAVILGVALGRLLIGGTEP</sequence>
<comment type="function">
    <text evidence="9">Fluoride-specific ion channel. Important for reducing fluoride concentration in the cell, thus reducing its toxicity.</text>
</comment>
<name>A0A2N6L6Y5_9CYAN</name>
<evidence type="ECO:0000256" key="2">
    <source>
        <dbReference type="ARBA" id="ARBA00022475"/>
    </source>
</evidence>
<gene>
    <name evidence="11" type="ORF">CEN46_22965</name>
</gene>
<accession>A0A2N6L6Y5</accession>
<evidence type="ECO:0000256" key="7">
    <source>
        <dbReference type="ARBA" id="ARBA00035120"/>
    </source>
</evidence>
<feature type="transmembrane region" description="Helical" evidence="10">
    <location>
        <begin position="48"/>
        <end position="70"/>
    </location>
</feature>
<evidence type="ECO:0000256" key="8">
    <source>
        <dbReference type="ARBA" id="ARBA00035585"/>
    </source>
</evidence>
<evidence type="ECO:0000313" key="12">
    <source>
        <dbReference type="Proteomes" id="UP000235081"/>
    </source>
</evidence>
<dbReference type="Proteomes" id="UP000235081">
    <property type="component" value="Unassembled WGS sequence"/>
</dbReference>
<comment type="catalytic activity">
    <reaction evidence="8">
        <text>fluoride(in) = fluoride(out)</text>
        <dbReference type="Rhea" id="RHEA:76159"/>
        <dbReference type="ChEBI" id="CHEBI:17051"/>
    </reaction>
    <physiologicalReaction direction="left-to-right" evidence="8">
        <dbReference type="Rhea" id="RHEA:76160"/>
    </physiologicalReaction>
</comment>
<evidence type="ECO:0000256" key="6">
    <source>
        <dbReference type="ARBA" id="ARBA00023303"/>
    </source>
</evidence>
<evidence type="ECO:0000256" key="9">
    <source>
        <dbReference type="ARBA" id="ARBA00049940"/>
    </source>
</evidence>
<comment type="subcellular location">
    <subcellularLocation>
        <location evidence="1">Cell membrane</location>
        <topology evidence="1">Multi-pass membrane protein</topology>
    </subcellularLocation>
</comment>
<protein>
    <recommendedName>
        <fullName evidence="10">Fluoride-specific ion channel</fullName>
    </recommendedName>
</protein>
<evidence type="ECO:0000256" key="10">
    <source>
        <dbReference type="RuleBase" id="RU004340"/>
    </source>
</evidence>
<comment type="caution">
    <text evidence="11">The sequence shown here is derived from an EMBL/GenBank/DDBJ whole genome shotgun (WGS) entry which is preliminary data.</text>
</comment>
<dbReference type="EMBL" id="NMQE01000783">
    <property type="protein sequence ID" value="PMB17666.1"/>
    <property type="molecule type" value="Genomic_DNA"/>
</dbReference>
<dbReference type="RefSeq" id="WP_180977037.1">
    <property type="nucleotide sequence ID" value="NZ_NMQE01000783.1"/>
</dbReference>